<accession>A0A077MB46</accession>
<evidence type="ECO:0000313" key="3">
    <source>
        <dbReference type="EMBL" id="CCI53075.1"/>
    </source>
</evidence>
<evidence type="ECO:0000256" key="2">
    <source>
        <dbReference type="SAM" id="MobiDB-lite"/>
    </source>
</evidence>
<organism evidence="3 4">
    <name type="scientific">Nostocoides jenkinsii Ben 74</name>
    <dbReference type="NCBI Taxonomy" id="1193518"/>
    <lineage>
        <taxon>Bacteria</taxon>
        <taxon>Bacillati</taxon>
        <taxon>Actinomycetota</taxon>
        <taxon>Actinomycetes</taxon>
        <taxon>Micrococcales</taxon>
        <taxon>Intrasporangiaceae</taxon>
        <taxon>Nostocoides</taxon>
    </lineage>
</organism>
<reference evidence="3 4" key="1">
    <citation type="journal article" date="2013" name="ISME J.">
        <title>A metabolic model for members of the genus Tetrasphaera involved in enhanced biological phosphorus removal.</title>
        <authorList>
            <person name="Kristiansen R."/>
            <person name="Nguyen H.T.T."/>
            <person name="Saunders A.M."/>
            <person name="Nielsen J.L."/>
            <person name="Wimmer R."/>
            <person name="Le V.Q."/>
            <person name="McIlroy S.J."/>
            <person name="Petrovski S."/>
            <person name="Seviour R.J."/>
            <person name="Calteau A."/>
            <person name="Nielsen K.L."/>
            <person name="Nielsen P.H."/>
        </authorList>
    </citation>
    <scope>NUCLEOTIDE SEQUENCE [LARGE SCALE GENOMIC DNA]</scope>
    <source>
        <strain evidence="3 4">Ben 74</strain>
    </source>
</reference>
<dbReference type="Pfam" id="PF07676">
    <property type="entry name" value="PD40"/>
    <property type="match status" value="2"/>
</dbReference>
<dbReference type="Proteomes" id="UP000035720">
    <property type="component" value="Unassembled WGS sequence"/>
</dbReference>
<feature type="compositionally biased region" description="Basic residues" evidence="2">
    <location>
        <begin position="172"/>
        <end position="183"/>
    </location>
</feature>
<dbReference type="PANTHER" id="PTHR36842">
    <property type="entry name" value="PROTEIN TOLB HOMOLOG"/>
    <property type="match status" value="1"/>
</dbReference>
<evidence type="ECO:0000313" key="4">
    <source>
        <dbReference type="Proteomes" id="UP000035720"/>
    </source>
</evidence>
<feature type="region of interest" description="Disordered" evidence="2">
    <location>
        <begin position="160"/>
        <end position="202"/>
    </location>
</feature>
<comment type="similarity">
    <text evidence="1">Belongs to the TolB family.</text>
</comment>
<name>A0A077MB46_9MICO</name>
<dbReference type="InterPro" id="IPR011042">
    <property type="entry name" value="6-blade_b-propeller_TolB-like"/>
</dbReference>
<dbReference type="Gene3D" id="2.120.10.30">
    <property type="entry name" value="TolB, C-terminal domain"/>
    <property type="match status" value="1"/>
</dbReference>
<dbReference type="STRING" id="1193518.BN13_30027"/>
<evidence type="ECO:0000256" key="1">
    <source>
        <dbReference type="ARBA" id="ARBA00009820"/>
    </source>
</evidence>
<gene>
    <name evidence="3" type="ORF">BN13_30027</name>
</gene>
<keyword evidence="4" id="KW-1185">Reference proteome</keyword>
<dbReference type="PANTHER" id="PTHR36842:SF1">
    <property type="entry name" value="PROTEIN TOLB"/>
    <property type="match status" value="1"/>
</dbReference>
<comment type="caution">
    <text evidence="3">The sequence shown here is derived from an EMBL/GenBank/DDBJ whole genome shotgun (WGS) entry which is preliminary data.</text>
</comment>
<dbReference type="AlphaFoldDB" id="A0A077MB46"/>
<dbReference type="SUPFAM" id="SSF69304">
    <property type="entry name" value="Tricorn protease N-terminal domain"/>
    <property type="match status" value="1"/>
</dbReference>
<dbReference type="InterPro" id="IPR011659">
    <property type="entry name" value="WD40"/>
</dbReference>
<sequence>MSAPRSRVLASAVALSFGLLGVGVVGGGVGVAQARPAPAMSTPEAARGIPGEEVLIALGGDLYAARPDGTARRHLAERVTGADWSPDGRRIAYTTYASGVSTIYTMTAAGTQKKRVTAGTRFDEHPTWSPDGTRLAYQSCAVDFSSCSVAIVRAAIRQAQGAPGWAREPHPRGLRRGVERRRSRPEMASAPQPARPSACVPL</sequence>
<protein>
    <submittedName>
        <fullName evidence="3">Uncharacterized protein</fullName>
    </submittedName>
</protein>
<dbReference type="OrthoDB" id="262125at2"/>
<proteinExistence type="inferred from homology"/>
<dbReference type="EMBL" id="CAJC01000139">
    <property type="protein sequence ID" value="CCI53075.1"/>
    <property type="molecule type" value="Genomic_DNA"/>
</dbReference>